<accession>A0ABQ0L0C1</accession>
<feature type="compositionally biased region" description="Polar residues" evidence="1">
    <location>
        <begin position="27"/>
        <end position="36"/>
    </location>
</feature>
<organism evidence="2 3">
    <name type="scientific">Mycena chlorophos</name>
    <name type="common">Agaric fungus</name>
    <name type="synonym">Agaricus chlorophos</name>
    <dbReference type="NCBI Taxonomy" id="658473"/>
    <lineage>
        <taxon>Eukaryota</taxon>
        <taxon>Fungi</taxon>
        <taxon>Dikarya</taxon>
        <taxon>Basidiomycota</taxon>
        <taxon>Agaricomycotina</taxon>
        <taxon>Agaricomycetes</taxon>
        <taxon>Agaricomycetidae</taxon>
        <taxon>Agaricales</taxon>
        <taxon>Marasmiineae</taxon>
        <taxon>Mycenaceae</taxon>
        <taxon>Mycena</taxon>
    </lineage>
</organism>
<proteinExistence type="predicted"/>
<feature type="region of interest" description="Disordered" evidence="1">
    <location>
        <begin position="12"/>
        <end position="36"/>
    </location>
</feature>
<feature type="compositionally biased region" description="Low complexity" evidence="1">
    <location>
        <begin position="60"/>
        <end position="80"/>
    </location>
</feature>
<evidence type="ECO:0000313" key="2">
    <source>
        <dbReference type="EMBL" id="GAT43211.1"/>
    </source>
</evidence>
<dbReference type="EMBL" id="DF838717">
    <property type="protein sequence ID" value="GAT43211.1"/>
    <property type="molecule type" value="Genomic_DNA"/>
</dbReference>
<feature type="region of interest" description="Disordered" evidence="1">
    <location>
        <begin position="57"/>
        <end position="102"/>
    </location>
</feature>
<evidence type="ECO:0000256" key="1">
    <source>
        <dbReference type="SAM" id="MobiDB-lite"/>
    </source>
</evidence>
<gene>
    <name evidence="2" type="ORF">MCHLO_00900</name>
</gene>
<name>A0ABQ0L0C1_MYCCL</name>
<protein>
    <submittedName>
        <fullName evidence="2">Uncharacterized protein</fullName>
    </submittedName>
</protein>
<sequence>MLYQLYSALDLSRPANSSPSRGRKQRSSLNTSSRTNLKPVPLLSAFRRFMWQERTHSARSRSSVASGASSDGSFDSSSSSESEEEEDSGSNTNTNYDDGLLDIDFEPENEPQPVFGFDHQPKPRVPAFCFGLGGYKKKPVVFKWPQSKPQPPRSATFTYHAFTQIRLEAQYRRQVPKNIHEHAIVRRRIQYQRLHDARIMGTKAEDVRFTIPLTVQPFNRTAGSQIARAWWRFQAVIAQIIEEREPVREMVYEDTHWQLGRYMAYTHEWDLAVQRRLTFPGIYLRFSDVPWPIKRVPNTPVTHTEITSLNIHRFLLRESLDEPLQWVAVRRIEREILRWTPLNVRKLLLPLIIPYEREKTNQNAIKVYNILLKMRRELVEYFDGLKLERAHIKLRRLNHEVVKKAKKWL</sequence>
<keyword evidence="3" id="KW-1185">Reference proteome</keyword>
<evidence type="ECO:0000313" key="3">
    <source>
        <dbReference type="Proteomes" id="UP000815677"/>
    </source>
</evidence>
<reference evidence="2" key="1">
    <citation type="submission" date="2014-09" db="EMBL/GenBank/DDBJ databases">
        <title>Genome sequence of the luminous mushroom Mycena chlorophos for searching fungal bioluminescence genes.</title>
        <authorList>
            <person name="Tanaka Y."/>
            <person name="Kasuga D."/>
            <person name="Oba Y."/>
            <person name="Hase S."/>
            <person name="Sato K."/>
            <person name="Oba Y."/>
            <person name="Sakakibara Y."/>
        </authorList>
    </citation>
    <scope>NUCLEOTIDE SEQUENCE</scope>
</reference>
<dbReference type="Proteomes" id="UP000815677">
    <property type="component" value="Unassembled WGS sequence"/>
</dbReference>